<dbReference type="InterPro" id="IPR001492">
    <property type="entry name" value="Flagellin"/>
</dbReference>
<dbReference type="PANTHER" id="PTHR42792:SF1">
    <property type="entry name" value="FLAGELLAR HOOK-ASSOCIATED PROTEIN 3"/>
    <property type="match status" value="1"/>
</dbReference>
<dbReference type="Gene3D" id="1.20.1330.10">
    <property type="entry name" value="f41 fragment of flagellin, N-terminal domain"/>
    <property type="match status" value="1"/>
</dbReference>
<protein>
    <recommendedName>
        <fullName evidence="1">Flagellin N-terminal domain-containing protein</fullName>
    </recommendedName>
</protein>
<sequence>MRITENMMTTSYNKNLQRNISNLASSNLKLASQRQYNHVSEDPATASKAFAIRDQIARTEEHINVVKNATGELETADSNILTLNSILENIYEKATKAGGASSQDSLDAIAEELNGQMEEILQTMNARYGDKFLFSGSANSEAPFSLDADGNLLFNGKQVDAYDKNDPDTYFTENKPVYLDVGFGTYASGMNTAKSGIKISTSGVDVLGYGKDENGYPNNLYSLIGQVSGQLKAGDKNGAMDTLAQLKKKQSNISIATSEIGTREKMLERTQNRLETGLVNLQKTQKDLEAVKVETEAVTNKSAETAWMVTLQLGSSIIPPSIFDFMK</sequence>
<name>A0A0J9ESA8_9FIRM</name>
<dbReference type="Proteomes" id="UP000037392">
    <property type="component" value="Unassembled WGS sequence"/>
</dbReference>
<dbReference type="InterPro" id="IPR001029">
    <property type="entry name" value="Flagellin_N"/>
</dbReference>
<feature type="domain" description="Flagellin N-terminal" evidence="1">
    <location>
        <begin position="3"/>
        <end position="137"/>
    </location>
</feature>
<dbReference type="PANTHER" id="PTHR42792">
    <property type="entry name" value="FLAGELLIN"/>
    <property type="match status" value="1"/>
</dbReference>
<gene>
    <name evidence="2" type="ORF">HMPREF9470_02779</name>
</gene>
<evidence type="ECO:0000313" key="3">
    <source>
        <dbReference type="Proteomes" id="UP000037392"/>
    </source>
</evidence>
<dbReference type="PATRIC" id="fig|742734.4.peg.2979"/>
<dbReference type="OrthoDB" id="9758307at2"/>
<dbReference type="GO" id="GO:0009288">
    <property type="term" value="C:bacterial-type flagellum"/>
    <property type="evidence" value="ECO:0007669"/>
    <property type="project" value="InterPro"/>
</dbReference>
<dbReference type="AlphaFoldDB" id="A0A0J9ESA8"/>
<dbReference type="GO" id="GO:0005198">
    <property type="term" value="F:structural molecule activity"/>
    <property type="evidence" value="ECO:0007669"/>
    <property type="project" value="InterPro"/>
</dbReference>
<evidence type="ECO:0000259" key="1">
    <source>
        <dbReference type="Pfam" id="PF00669"/>
    </source>
</evidence>
<evidence type="ECO:0000313" key="2">
    <source>
        <dbReference type="EMBL" id="KMW18675.1"/>
    </source>
</evidence>
<dbReference type="GeneID" id="93163272"/>
<organism evidence="2 3">
    <name type="scientific">[Clostridium] citroniae WAL-19142</name>
    <dbReference type="NCBI Taxonomy" id="742734"/>
    <lineage>
        <taxon>Bacteria</taxon>
        <taxon>Bacillati</taxon>
        <taxon>Bacillota</taxon>
        <taxon>Clostridia</taxon>
        <taxon>Lachnospirales</taxon>
        <taxon>Lachnospiraceae</taxon>
        <taxon>Enterocloster</taxon>
    </lineage>
</organism>
<reference evidence="2 3" key="1">
    <citation type="submission" date="2011-04" db="EMBL/GenBank/DDBJ databases">
        <title>The Genome Sequence of Clostridium citroniae WAL-19142.</title>
        <authorList>
            <consortium name="The Broad Institute Genome Sequencing Platform"/>
            <person name="Earl A."/>
            <person name="Ward D."/>
            <person name="Feldgarden M."/>
            <person name="Gevers D."/>
            <person name="Warren Y.A."/>
            <person name="Tyrrell K.L."/>
            <person name="Citron D.M."/>
            <person name="Goldstein E.J."/>
            <person name="Daigneault M."/>
            <person name="Allen-Vercoe E."/>
            <person name="Young S.K."/>
            <person name="Zeng Q."/>
            <person name="Gargeya S."/>
            <person name="Fitzgerald M."/>
            <person name="Haas B."/>
            <person name="Abouelleil A."/>
            <person name="Alvarado L."/>
            <person name="Arachchi H.M."/>
            <person name="Berlin A."/>
            <person name="Brown A."/>
            <person name="Chapman S.B."/>
            <person name="Chen Z."/>
            <person name="Dunbar C."/>
            <person name="Freedman E."/>
            <person name="Gearin G."/>
            <person name="Gellesch M."/>
            <person name="Goldberg J."/>
            <person name="Griggs A."/>
            <person name="Gujja S."/>
            <person name="Heilman E.R."/>
            <person name="Heiman D."/>
            <person name="Howarth C."/>
            <person name="Larson L."/>
            <person name="Lui A."/>
            <person name="MacDonald P.J."/>
            <person name="Mehta T."/>
            <person name="Montmayeur A."/>
            <person name="Murphy C."/>
            <person name="Neiman D."/>
            <person name="Pearson M."/>
            <person name="Priest M."/>
            <person name="Roberts A."/>
            <person name="Saif S."/>
            <person name="Shea T."/>
            <person name="Shenoy N."/>
            <person name="Sisk P."/>
            <person name="Stolte C."/>
            <person name="Sykes S."/>
            <person name="White J."/>
            <person name="Yandava C."/>
            <person name="Wortman J."/>
            <person name="Nusbaum C."/>
            <person name="Birren B."/>
        </authorList>
    </citation>
    <scope>NUCLEOTIDE SEQUENCE [LARGE SCALE GENOMIC DNA]</scope>
    <source>
        <strain evidence="2 3">WAL-19142</strain>
    </source>
</reference>
<comment type="caution">
    <text evidence="2">The sequence shown here is derived from an EMBL/GenBank/DDBJ whole genome shotgun (WGS) entry which is preliminary data.</text>
</comment>
<dbReference type="RefSeq" id="WP_007865511.1">
    <property type="nucleotide sequence ID" value="NZ_KQ235878.1"/>
</dbReference>
<accession>A0A0J9ESA8</accession>
<dbReference type="Pfam" id="PF00669">
    <property type="entry name" value="Flagellin_N"/>
    <property type="match status" value="1"/>
</dbReference>
<dbReference type="EMBL" id="ADLK01000022">
    <property type="protein sequence ID" value="KMW18675.1"/>
    <property type="molecule type" value="Genomic_DNA"/>
</dbReference>
<dbReference type="SUPFAM" id="SSF64518">
    <property type="entry name" value="Phase 1 flagellin"/>
    <property type="match status" value="1"/>
</dbReference>
<proteinExistence type="predicted"/>